<dbReference type="GO" id="GO:0015297">
    <property type="term" value="F:antiporter activity"/>
    <property type="evidence" value="ECO:0007669"/>
    <property type="project" value="InterPro"/>
</dbReference>
<sequence length="323" mass="35978">MTHLEVRPLERYQLVWYLFAIINGIGFGLLLPSFADGLAQLTWPLLALLLYSTFTQIPLQSLRSAMLDRRFLMLAVCGNFVIVPALVFALLKLVPAEPAVQLGVLLVLLVPCTDWFITFSHLGKGDSRYALAFAPISLILQICLLPVYLWLFVPETFAAAVVQKQMLLAFAGLIVLPLCLAYFTRTVVDRYSSSPSLMDRLAVWQVPLLAIVMFIISASQVSLILDSGALLLQLLPVFVLFALLALLLAAMLGYLGRLPVLQWRVLAFSFSSRNSFVVLPLALALPAGYEMTVVTIVFQSLVELFLMALFVWLVPHLFFKRTN</sequence>
<feature type="transmembrane region" description="Helical" evidence="8">
    <location>
        <begin position="71"/>
        <end position="93"/>
    </location>
</feature>
<evidence type="ECO:0000256" key="3">
    <source>
        <dbReference type="ARBA" id="ARBA00022448"/>
    </source>
</evidence>
<feature type="transmembrane region" description="Helical" evidence="8">
    <location>
        <begin position="165"/>
        <end position="183"/>
    </location>
</feature>
<dbReference type="PANTHER" id="PTHR43057:SF1">
    <property type="entry name" value="ARSENICAL-RESISTANCE PROTEIN 3"/>
    <property type="match status" value="1"/>
</dbReference>
<accession>M7NUA9</accession>
<evidence type="ECO:0000256" key="7">
    <source>
        <dbReference type="ARBA" id="ARBA00023136"/>
    </source>
</evidence>
<keyword evidence="10" id="KW-1185">Reference proteome</keyword>
<feature type="transmembrane region" description="Helical" evidence="8">
    <location>
        <begin position="41"/>
        <end position="59"/>
    </location>
</feature>
<comment type="caution">
    <text evidence="9">The sequence shown here is derived from an EMBL/GenBank/DDBJ whole genome shotgun (WGS) entry which is preliminary data.</text>
</comment>
<dbReference type="PANTHER" id="PTHR43057">
    <property type="entry name" value="ARSENITE EFFLUX TRANSPORTER"/>
    <property type="match status" value="1"/>
</dbReference>
<name>M7NUA9_9GAMM</name>
<evidence type="ECO:0000256" key="8">
    <source>
        <dbReference type="SAM" id="Phobius"/>
    </source>
</evidence>
<evidence type="ECO:0000256" key="4">
    <source>
        <dbReference type="ARBA" id="ARBA00022475"/>
    </source>
</evidence>
<keyword evidence="5 8" id="KW-0812">Transmembrane</keyword>
<evidence type="ECO:0000256" key="5">
    <source>
        <dbReference type="ARBA" id="ARBA00022692"/>
    </source>
</evidence>
<evidence type="ECO:0000256" key="1">
    <source>
        <dbReference type="ARBA" id="ARBA00004651"/>
    </source>
</evidence>
<gene>
    <name evidence="9" type="ORF">MPL1_10452</name>
</gene>
<protein>
    <submittedName>
        <fullName evidence="9">Arsenical-resistance protein ACR3</fullName>
    </submittedName>
</protein>
<keyword evidence="7 8" id="KW-0472">Membrane</keyword>
<evidence type="ECO:0000313" key="9">
    <source>
        <dbReference type="EMBL" id="EMR12348.1"/>
    </source>
</evidence>
<reference evidence="9 10" key="1">
    <citation type="journal article" date="2013" name="Genome Announc.">
        <title>Draft Genome Sequence of Methylophaga lonarensis MPLT, a Haloalkaliphilic (Non-Methane-Utilizing) Methylotroph.</title>
        <authorList>
            <person name="Shetty S.A."/>
            <person name="Marathe N.P."/>
            <person name="Munot H."/>
            <person name="Antony C.P."/>
            <person name="Dhotre D.P."/>
            <person name="Murrell J.C."/>
            <person name="Shouche Y.S."/>
        </authorList>
    </citation>
    <scope>NUCLEOTIDE SEQUENCE [LARGE SCALE GENOMIC DNA]</scope>
    <source>
        <strain evidence="9 10">MPL</strain>
    </source>
</reference>
<keyword evidence="4" id="KW-1003">Cell membrane</keyword>
<dbReference type="Pfam" id="PF01758">
    <property type="entry name" value="SBF"/>
    <property type="match status" value="1"/>
</dbReference>
<dbReference type="InterPro" id="IPR038770">
    <property type="entry name" value="Na+/solute_symporter_sf"/>
</dbReference>
<keyword evidence="6 8" id="KW-1133">Transmembrane helix</keyword>
<proteinExistence type="inferred from homology"/>
<dbReference type="PATRIC" id="fig|1286106.3.peg.2091"/>
<comment type="similarity">
    <text evidence="2">Belongs to the arsenical resistance-3 (ACR3) (TC 2.A.59) family.</text>
</comment>
<feature type="transmembrane region" description="Helical" evidence="8">
    <location>
        <begin position="129"/>
        <end position="153"/>
    </location>
</feature>
<dbReference type="GO" id="GO:0015105">
    <property type="term" value="F:arsenite transmembrane transporter activity"/>
    <property type="evidence" value="ECO:0007669"/>
    <property type="project" value="TreeGrafter"/>
</dbReference>
<feature type="transmembrane region" description="Helical" evidence="8">
    <location>
        <begin position="14"/>
        <end position="35"/>
    </location>
</feature>
<comment type="subcellular location">
    <subcellularLocation>
        <location evidence="1">Cell membrane</location>
        <topology evidence="1">Multi-pass membrane protein</topology>
    </subcellularLocation>
</comment>
<dbReference type="InterPro" id="IPR002657">
    <property type="entry name" value="BilAc:Na_symport/Acr3"/>
</dbReference>
<dbReference type="GO" id="GO:0015104">
    <property type="term" value="F:antimonite transmembrane transporter activity"/>
    <property type="evidence" value="ECO:0007669"/>
    <property type="project" value="TreeGrafter"/>
</dbReference>
<dbReference type="eggNOG" id="COG0385">
    <property type="taxonomic scope" value="Bacteria"/>
</dbReference>
<evidence type="ECO:0000313" key="10">
    <source>
        <dbReference type="Proteomes" id="UP000012019"/>
    </source>
</evidence>
<dbReference type="InterPro" id="IPR004706">
    <property type="entry name" value="Arsenical-R_Acr3"/>
</dbReference>
<evidence type="ECO:0000256" key="6">
    <source>
        <dbReference type="ARBA" id="ARBA00022989"/>
    </source>
</evidence>
<feature type="transmembrane region" description="Helical" evidence="8">
    <location>
        <begin position="231"/>
        <end position="255"/>
    </location>
</feature>
<keyword evidence="3" id="KW-0813">Transport</keyword>
<feature type="transmembrane region" description="Helical" evidence="8">
    <location>
        <begin position="276"/>
        <end position="298"/>
    </location>
</feature>
<dbReference type="AlphaFoldDB" id="M7NUA9"/>
<feature type="transmembrane region" description="Helical" evidence="8">
    <location>
        <begin position="304"/>
        <end position="319"/>
    </location>
</feature>
<dbReference type="OrthoDB" id="3254016at2"/>
<evidence type="ECO:0000256" key="2">
    <source>
        <dbReference type="ARBA" id="ARBA00010110"/>
    </source>
</evidence>
<dbReference type="GO" id="GO:0005886">
    <property type="term" value="C:plasma membrane"/>
    <property type="evidence" value="ECO:0007669"/>
    <property type="project" value="UniProtKB-SubCell"/>
</dbReference>
<organism evidence="9 10">
    <name type="scientific">Methylophaga lonarensis MPL</name>
    <dbReference type="NCBI Taxonomy" id="1286106"/>
    <lineage>
        <taxon>Bacteria</taxon>
        <taxon>Pseudomonadati</taxon>
        <taxon>Pseudomonadota</taxon>
        <taxon>Gammaproteobacteria</taxon>
        <taxon>Thiotrichales</taxon>
        <taxon>Piscirickettsiaceae</taxon>
        <taxon>Methylophaga</taxon>
    </lineage>
</organism>
<dbReference type="Proteomes" id="UP000012019">
    <property type="component" value="Unassembled WGS sequence"/>
</dbReference>
<dbReference type="STRING" id="1286106.MPL1_10452"/>
<dbReference type="RefSeq" id="WP_009727060.1">
    <property type="nucleotide sequence ID" value="NZ_APHR01000058.1"/>
</dbReference>
<dbReference type="EMBL" id="APHR01000058">
    <property type="protein sequence ID" value="EMR12348.1"/>
    <property type="molecule type" value="Genomic_DNA"/>
</dbReference>
<feature type="transmembrane region" description="Helical" evidence="8">
    <location>
        <begin position="99"/>
        <end position="117"/>
    </location>
</feature>
<feature type="transmembrane region" description="Helical" evidence="8">
    <location>
        <begin position="203"/>
        <end position="225"/>
    </location>
</feature>
<dbReference type="Gene3D" id="1.20.1530.20">
    <property type="match status" value="1"/>
</dbReference>